<dbReference type="Pfam" id="PF00400">
    <property type="entry name" value="WD40"/>
    <property type="match status" value="12"/>
</dbReference>
<dbReference type="SMART" id="SM00320">
    <property type="entry name" value="WD40"/>
    <property type="match status" value="14"/>
</dbReference>
<evidence type="ECO:0000259" key="4">
    <source>
        <dbReference type="PROSITE" id="PS50004"/>
    </source>
</evidence>
<accession>A0A9Q5HTQ1</accession>
<evidence type="ECO:0000256" key="3">
    <source>
        <dbReference type="PROSITE-ProRule" id="PRU00221"/>
    </source>
</evidence>
<evidence type="ECO:0000313" key="5">
    <source>
        <dbReference type="EMBL" id="OCB85826.1"/>
    </source>
</evidence>
<dbReference type="PRINTS" id="PR00320">
    <property type="entry name" value="GPROTEINBRPT"/>
</dbReference>
<dbReference type="SUPFAM" id="SSF49562">
    <property type="entry name" value="C2 domain (Calcium/lipid-binding domain, CaLB)"/>
    <property type="match status" value="1"/>
</dbReference>
<dbReference type="PROSITE" id="PS50004">
    <property type="entry name" value="C2"/>
    <property type="match status" value="1"/>
</dbReference>
<dbReference type="Proteomes" id="UP000757232">
    <property type="component" value="Unassembled WGS sequence"/>
</dbReference>
<dbReference type="OrthoDB" id="2658414at2759"/>
<dbReference type="EMBL" id="LNZH02000207">
    <property type="protein sequence ID" value="OCB85826.1"/>
    <property type="molecule type" value="Genomic_DNA"/>
</dbReference>
<feature type="repeat" description="WD" evidence="3">
    <location>
        <begin position="1231"/>
        <end position="1272"/>
    </location>
</feature>
<name>A0A9Q5HTQ1_SANBA</name>
<dbReference type="Gene3D" id="2.130.10.10">
    <property type="entry name" value="YVTN repeat-like/Quinoprotein amine dehydrogenase"/>
    <property type="match status" value="5"/>
</dbReference>
<feature type="domain" description="C2" evidence="4">
    <location>
        <begin position="1"/>
        <end position="108"/>
    </location>
</feature>
<feature type="repeat" description="WD" evidence="3">
    <location>
        <begin position="1059"/>
        <end position="1100"/>
    </location>
</feature>
<evidence type="ECO:0000313" key="6">
    <source>
        <dbReference type="Proteomes" id="UP000757232"/>
    </source>
</evidence>
<feature type="repeat" description="WD" evidence="3">
    <location>
        <begin position="1016"/>
        <end position="1057"/>
    </location>
</feature>
<dbReference type="SUPFAM" id="SSF52540">
    <property type="entry name" value="P-loop containing nucleoside triphosphate hydrolases"/>
    <property type="match status" value="1"/>
</dbReference>
<dbReference type="SUPFAM" id="SSF50998">
    <property type="entry name" value="Quinoprotein alcohol dehydrogenase-like"/>
    <property type="match status" value="2"/>
</dbReference>
<keyword evidence="1 3" id="KW-0853">WD repeat</keyword>
<dbReference type="InterPro" id="IPR000008">
    <property type="entry name" value="C2_dom"/>
</dbReference>
<dbReference type="InterPro" id="IPR001680">
    <property type="entry name" value="WD40_rpt"/>
</dbReference>
<dbReference type="PROSITE" id="PS00678">
    <property type="entry name" value="WD_REPEATS_1"/>
    <property type="match status" value="6"/>
</dbReference>
<evidence type="ECO:0000256" key="2">
    <source>
        <dbReference type="ARBA" id="ARBA00022737"/>
    </source>
</evidence>
<dbReference type="CDD" id="cd00030">
    <property type="entry name" value="C2"/>
    <property type="match status" value="1"/>
</dbReference>
<feature type="repeat" description="WD" evidence="3">
    <location>
        <begin position="973"/>
        <end position="1014"/>
    </location>
</feature>
<gene>
    <name evidence="5" type="ORF">A7U60_g7178</name>
</gene>
<dbReference type="SMART" id="SM00239">
    <property type="entry name" value="C2"/>
    <property type="match status" value="1"/>
</dbReference>
<reference evidence="5" key="1">
    <citation type="submission" date="2016-06" db="EMBL/GenBank/DDBJ databases">
        <title>Draft Genome sequence of the fungus Inonotus baumii.</title>
        <authorList>
            <person name="Zhu H."/>
            <person name="Lin W."/>
        </authorList>
    </citation>
    <scope>NUCLEOTIDE SEQUENCE</scope>
    <source>
        <strain evidence="5">821</strain>
    </source>
</reference>
<dbReference type="PROSITE" id="PS50082">
    <property type="entry name" value="WD_REPEATS_2"/>
    <property type="match status" value="14"/>
</dbReference>
<feature type="repeat" description="WD" evidence="3">
    <location>
        <begin position="1360"/>
        <end position="1401"/>
    </location>
</feature>
<feature type="repeat" description="WD" evidence="3">
    <location>
        <begin position="1145"/>
        <end position="1186"/>
    </location>
</feature>
<dbReference type="InterPro" id="IPR024977">
    <property type="entry name" value="Apc4-like_WD40_dom"/>
</dbReference>
<evidence type="ECO:0000256" key="1">
    <source>
        <dbReference type="ARBA" id="ARBA00022574"/>
    </source>
</evidence>
<organism evidence="5 6">
    <name type="scientific">Sanghuangporus baumii</name>
    <name type="common">Phellinus baumii</name>
    <dbReference type="NCBI Taxonomy" id="108892"/>
    <lineage>
        <taxon>Eukaryota</taxon>
        <taxon>Fungi</taxon>
        <taxon>Dikarya</taxon>
        <taxon>Basidiomycota</taxon>
        <taxon>Agaricomycotina</taxon>
        <taxon>Agaricomycetes</taxon>
        <taxon>Hymenochaetales</taxon>
        <taxon>Hymenochaetaceae</taxon>
        <taxon>Sanghuangporus</taxon>
    </lineage>
</organism>
<dbReference type="InterPro" id="IPR011047">
    <property type="entry name" value="Quinoprotein_ADH-like_sf"/>
</dbReference>
<feature type="repeat" description="WD" evidence="3">
    <location>
        <begin position="930"/>
        <end position="971"/>
    </location>
</feature>
<dbReference type="PANTHER" id="PTHR19848:SF8">
    <property type="entry name" value="F-BOX AND WD REPEAT DOMAIN CONTAINING 7"/>
    <property type="match status" value="1"/>
</dbReference>
<feature type="repeat" description="WD" evidence="3">
    <location>
        <begin position="1101"/>
        <end position="1143"/>
    </location>
</feature>
<feature type="repeat" description="WD" evidence="3">
    <location>
        <begin position="1317"/>
        <end position="1358"/>
    </location>
</feature>
<feature type="repeat" description="WD" evidence="3">
    <location>
        <begin position="1445"/>
        <end position="1478"/>
    </location>
</feature>
<dbReference type="InterPro" id="IPR019775">
    <property type="entry name" value="WD40_repeat_CS"/>
</dbReference>
<dbReference type="Pfam" id="PF00168">
    <property type="entry name" value="C2"/>
    <property type="match status" value="1"/>
</dbReference>
<dbReference type="InterPro" id="IPR020472">
    <property type="entry name" value="WD40_PAC1"/>
</dbReference>
<dbReference type="InterPro" id="IPR027417">
    <property type="entry name" value="P-loop_NTPase"/>
</dbReference>
<dbReference type="PANTHER" id="PTHR19848">
    <property type="entry name" value="WD40 REPEAT PROTEIN"/>
    <property type="match status" value="1"/>
</dbReference>
<keyword evidence="2" id="KW-0677">Repeat</keyword>
<dbReference type="PROSITE" id="PS50294">
    <property type="entry name" value="WD_REPEATS_REGION"/>
    <property type="match status" value="11"/>
</dbReference>
<keyword evidence="6" id="KW-1185">Reference proteome</keyword>
<sequence length="1564" mass="173413">MPESTEYCLRVIRLERLQWKHAFHRKIPDLYAEVKLGDAIQRSQTIKRKRNPVWNKRLVFYSSNDSAIFEIRIKHASILSSDPCVGILEIRLADLLGKCTNGEASFVLLSSLKPPSSTTGLIVLHLSSINPLKAADISIETATESIQQCGIMNPPDISDLNKSISDRLSSSEGLYRAIEELISRLDVFRKVVDDLSEAVENVFETDRKVIALVRSLGEAFSFVCEAQTLKDRAASLQQPIDRLIKQTIECCLFVRQYTDHGFVGRMFDIDKSDKLDKFERTLANLKQQIDSGLIIHTAFASARAAERGDKLYLRQQLDPSLSDCFDRPECLPGTRMEVRRKIIDWVFSKSKQNIFWLHGVAGSGKSTISTTIANHFRDMCRLGALICFERGKTEPTSVIRTLAYQLAVFDPAIRKGILSELDSNNDSAASGPPKQQFEKLILEPLLAAAGSTFGPIVVVLDALDECGTPEKRRTLLELLQRVAKELPGNFRFLITSRQEPDIDKMFSSNPENIIMMDLDYSSPDSCKDVLLYLRTEIFDIMKKTVDIPEDWPWDENMSLLAKAAGGLFIWASTAVKIVRNSDNPFNDLDCLVSDSRSLSNFGLNELYATVLRSSGIRWQNKTSKQRFAKVMALLLLSKAPLSSDTIDGILGFPHQETSLILLSRLRSLITYTPGGPVRLFHVSFSDYLMSSGPSGEPWFIDISEAKRLIVDRCFIVMENLLRFNISDLRTSFVYNDVNPAFDDHVKTCVPPHLEYACLYWAQHLQDVPYAPDLLVKLSDFAYHRLLFWFEVLSLVKAFGRIASHVLSNAAKWSELHSTEIAFFLRDASTLATVFALPVAQCTPHIYVSMIPLSEIDSVAAAHYAKRMSSVVRAQRKGSKRSTACLKVFETSERDIESVAFSSNGQHLASASDAGIVRTWDVSSGEEVSTLSCKPHRIESAAFWPDISRVVIGCRDRKLRIWDVRTGELIVGPLSGHTDRVLMVTLSNDGTRIASGSKDKSIIIWNSQNGKIMLGPLKLHISAVLSVAFSPDGAQLASGSSDGTVIIWDAWSGKLISRTRMDHCRRIHSVSFAPDGRHLAYGSDEGTIRILEVESGKVISSFVKHAGDATSVHYSACGTRIVSGGSRDKTVVVWDARSGEVVAGPLEGHTGHITSISFSPSGNTVASGCISGTVRIWDATAATNTSATLIRHVRSVKSIALSNDGSRIASASSDNSLIVWSTESGSVVAGPFLGHTNGVHCVLFSSDGSHLISGSSDRTIRIWNIDTREAIMNPLEGHTDAVYCIALSPDGKTIASGSWDKTIRVWRFATGELVAGPLRAHDKELSSLCFSPDSKQLVSGSDDATIRIWSTETWKSIREPLIKHKKDVCSICFSPDGKQMASGSWDTTVIIWDVESSSVVAGPFGGHKAGVYSVIFSHDGTHVVSSSKDNTIRIWNVKSRKCIYKLEGHTNGVRSLTFSLDGHRLFSGSEDRTIRVWNVAEALRPSEVKSSTERREWSEWVLGNDGWIRDTERRLLLWIPPDLRLTLWRPRNTAMFSCEFSTKLDFSGAALGDRWTECFNIQSQG</sequence>
<dbReference type="InterPro" id="IPR015943">
    <property type="entry name" value="WD40/YVTN_repeat-like_dom_sf"/>
</dbReference>
<dbReference type="CDD" id="cd00200">
    <property type="entry name" value="WD40"/>
    <property type="match status" value="2"/>
</dbReference>
<dbReference type="Pfam" id="PF24883">
    <property type="entry name" value="NPHP3_N"/>
    <property type="match status" value="1"/>
</dbReference>
<protein>
    <submittedName>
        <fullName evidence="5">WD40 repeat-like protein</fullName>
    </submittedName>
</protein>
<feature type="repeat" description="WD" evidence="3">
    <location>
        <begin position="1274"/>
        <end position="1315"/>
    </location>
</feature>
<proteinExistence type="predicted"/>
<feature type="repeat" description="WD" evidence="3">
    <location>
        <begin position="1403"/>
        <end position="1444"/>
    </location>
</feature>
<dbReference type="InterPro" id="IPR056884">
    <property type="entry name" value="NPHP3-like_N"/>
</dbReference>
<dbReference type="InterPro" id="IPR035892">
    <property type="entry name" value="C2_domain_sf"/>
</dbReference>
<dbReference type="Gene3D" id="2.60.40.150">
    <property type="entry name" value="C2 domain"/>
    <property type="match status" value="1"/>
</dbReference>
<feature type="repeat" description="WD" evidence="3">
    <location>
        <begin position="888"/>
        <end position="929"/>
    </location>
</feature>
<comment type="caution">
    <text evidence="5">The sequence shown here is derived from an EMBL/GenBank/DDBJ whole genome shotgun (WGS) entry which is preliminary data.</text>
</comment>
<dbReference type="Gene3D" id="3.40.50.300">
    <property type="entry name" value="P-loop containing nucleotide triphosphate hydrolases"/>
    <property type="match status" value="1"/>
</dbReference>
<feature type="repeat" description="WD" evidence="3">
    <location>
        <begin position="1188"/>
        <end position="1229"/>
    </location>
</feature>
<dbReference type="Pfam" id="PF12894">
    <property type="entry name" value="ANAPC4_WD40"/>
    <property type="match status" value="1"/>
</dbReference>